<gene>
    <name evidence="2" type="ORF">FJ651_07745</name>
</gene>
<evidence type="ECO:0000313" key="2">
    <source>
        <dbReference type="EMBL" id="TPV34043.1"/>
    </source>
</evidence>
<dbReference type="Pfam" id="PF00932">
    <property type="entry name" value="LTD"/>
    <property type="match status" value="1"/>
</dbReference>
<protein>
    <submittedName>
        <fullName evidence="2">Endonuclease</fullName>
    </submittedName>
</protein>
<dbReference type="GO" id="GO:0004519">
    <property type="term" value="F:endonuclease activity"/>
    <property type="evidence" value="ECO:0007669"/>
    <property type="project" value="UniProtKB-KW"/>
</dbReference>
<dbReference type="AlphaFoldDB" id="A0A506PJR3"/>
<comment type="caution">
    <text evidence="2">The sequence shown here is derived from an EMBL/GenBank/DDBJ whole genome shotgun (WGS) entry which is preliminary data.</text>
</comment>
<accession>A0A506PJR3</accession>
<feature type="domain" description="LTD" evidence="1">
    <location>
        <begin position="165"/>
        <end position="334"/>
    </location>
</feature>
<dbReference type="InterPro" id="IPR036415">
    <property type="entry name" value="Lamin_tail_dom_sf"/>
</dbReference>
<reference evidence="2 3" key="1">
    <citation type="submission" date="2019-06" db="EMBL/GenBank/DDBJ databases">
        <title>Flavobacteriaceae Paucihalobacterium erythroidium CWB-1, complete genome.</title>
        <authorList>
            <person name="Wu S."/>
        </authorList>
    </citation>
    <scope>NUCLEOTIDE SEQUENCE [LARGE SCALE GENOMIC DNA]</scope>
    <source>
        <strain evidence="2 3">CWB-1</strain>
    </source>
</reference>
<evidence type="ECO:0000259" key="1">
    <source>
        <dbReference type="PROSITE" id="PS51841"/>
    </source>
</evidence>
<name>A0A506PJR3_9FLAO</name>
<sequence length="334" mass="34773">MKKNLLYLPTLFTGICLMLFTCTTDDILPALNVSLSNNSLSEESGTVILTASLNGAATQQIVIPLTFSGNATLDADYSISANAITINNGQTSGSITITGLVDGLIEGDETIDISIGNASGVLLLSETNFTITILDADIDSDGDGVPDASDECPNVPGDINNNGCPFVGFIINEVLYDPADGIAGDSNLDGTRDPLADEFIEFYNSTANSLDLSGYTISDASQVRHIFPAGTVVPSNGVIVVFGGGNPTGSFGGAIVQTASEGQLNMNNAGDFVTVRDAANNAILTFDINPLSGNPNEAYTRFPDIYGDFERYSNIPEANGALHTPGTKVDGSTF</sequence>
<dbReference type="PROSITE" id="PS51841">
    <property type="entry name" value="LTD"/>
    <property type="match status" value="1"/>
</dbReference>
<dbReference type="RefSeq" id="WP_140989940.1">
    <property type="nucleotide sequence ID" value="NZ_VHIQ01000003.1"/>
</dbReference>
<dbReference type="SUPFAM" id="SSF74853">
    <property type="entry name" value="Lamin A/C globular tail domain"/>
    <property type="match status" value="1"/>
</dbReference>
<dbReference type="InterPro" id="IPR038081">
    <property type="entry name" value="CalX-like_sf"/>
</dbReference>
<keyword evidence="2" id="KW-0378">Hydrolase</keyword>
<dbReference type="Gene3D" id="2.60.40.2030">
    <property type="match status" value="1"/>
</dbReference>
<dbReference type="Proteomes" id="UP000317332">
    <property type="component" value="Unassembled WGS sequence"/>
</dbReference>
<organism evidence="2 3">
    <name type="scientific">Paucihalobacter ruber</name>
    <dbReference type="NCBI Taxonomy" id="2567861"/>
    <lineage>
        <taxon>Bacteria</taxon>
        <taxon>Pseudomonadati</taxon>
        <taxon>Bacteroidota</taxon>
        <taxon>Flavobacteriia</taxon>
        <taxon>Flavobacteriales</taxon>
        <taxon>Flavobacteriaceae</taxon>
        <taxon>Paucihalobacter</taxon>
    </lineage>
</organism>
<dbReference type="Gene3D" id="2.60.40.1260">
    <property type="entry name" value="Lamin Tail domain"/>
    <property type="match status" value="1"/>
</dbReference>
<dbReference type="SUPFAM" id="SSF141072">
    <property type="entry name" value="CalX-like"/>
    <property type="match status" value="1"/>
</dbReference>
<keyword evidence="2" id="KW-0540">Nuclease</keyword>
<dbReference type="OrthoDB" id="1522982at2"/>
<dbReference type="EMBL" id="VHIQ01000003">
    <property type="protein sequence ID" value="TPV34043.1"/>
    <property type="molecule type" value="Genomic_DNA"/>
</dbReference>
<proteinExistence type="predicted"/>
<dbReference type="InterPro" id="IPR001322">
    <property type="entry name" value="Lamin_tail_dom"/>
</dbReference>
<keyword evidence="3" id="KW-1185">Reference proteome</keyword>
<keyword evidence="2" id="KW-0255">Endonuclease</keyword>
<evidence type="ECO:0000313" key="3">
    <source>
        <dbReference type="Proteomes" id="UP000317332"/>
    </source>
</evidence>